<reference evidence="1 2" key="1">
    <citation type="submission" date="2019-04" db="EMBL/GenBank/DDBJ databases">
        <title>Friends and foes A comparative genomics study of 23 Aspergillus species from section Flavi.</title>
        <authorList>
            <consortium name="DOE Joint Genome Institute"/>
            <person name="Kjaerbolling I."/>
            <person name="Vesth T."/>
            <person name="Frisvad J.C."/>
            <person name="Nybo J.L."/>
            <person name="Theobald S."/>
            <person name="Kildgaard S."/>
            <person name="Isbrandt T."/>
            <person name="Kuo A."/>
            <person name="Sato A."/>
            <person name="Lyhne E.K."/>
            <person name="Kogle M.E."/>
            <person name="Wiebenga A."/>
            <person name="Kun R.S."/>
            <person name="Lubbers R.J."/>
            <person name="Makela M.R."/>
            <person name="Barry K."/>
            <person name="Chovatia M."/>
            <person name="Clum A."/>
            <person name="Daum C."/>
            <person name="Haridas S."/>
            <person name="He G."/>
            <person name="LaButti K."/>
            <person name="Lipzen A."/>
            <person name="Mondo S."/>
            <person name="Riley R."/>
            <person name="Salamov A."/>
            <person name="Simmons B.A."/>
            <person name="Magnuson J.K."/>
            <person name="Henrissat B."/>
            <person name="Mortensen U.H."/>
            <person name="Larsen T.O."/>
            <person name="Devries R.P."/>
            <person name="Grigoriev I.V."/>
            <person name="Machida M."/>
            <person name="Baker S.E."/>
            <person name="Andersen M.R."/>
        </authorList>
    </citation>
    <scope>NUCLEOTIDE SEQUENCE [LARGE SCALE GENOMIC DNA]</scope>
    <source>
        <strain evidence="1 2">IBT 18842</strain>
    </source>
</reference>
<accession>A0A5N6TV73</accession>
<protein>
    <submittedName>
        <fullName evidence="1">Uncharacterized protein</fullName>
    </submittedName>
</protein>
<dbReference type="EMBL" id="ML742100">
    <property type="protein sequence ID" value="KAE8150197.1"/>
    <property type="molecule type" value="Genomic_DNA"/>
</dbReference>
<sequence length="174" mass="19539">MATSIDLLDHLTSFDQLLPSAKSNTNLPIPEALNQTKAAYDKFLLEIYDHNMNYIDAVFELYGKDFDEAEWDSKFQEASEVYETGQTAATKELATEITRIFLAVGQDKYRYYRIGARAYSPGAGYLGVCDRNRSVVQATLMESMGKEWVPALGFRGQISKGYKYATTRVASSLV</sequence>
<organism evidence="1 2">
    <name type="scientific">Aspergillus avenaceus</name>
    <dbReference type="NCBI Taxonomy" id="36643"/>
    <lineage>
        <taxon>Eukaryota</taxon>
        <taxon>Fungi</taxon>
        <taxon>Dikarya</taxon>
        <taxon>Ascomycota</taxon>
        <taxon>Pezizomycotina</taxon>
        <taxon>Eurotiomycetes</taxon>
        <taxon>Eurotiomycetidae</taxon>
        <taxon>Eurotiales</taxon>
        <taxon>Aspergillaceae</taxon>
        <taxon>Aspergillus</taxon>
        <taxon>Aspergillus subgen. Circumdati</taxon>
    </lineage>
</organism>
<evidence type="ECO:0000313" key="1">
    <source>
        <dbReference type="EMBL" id="KAE8150197.1"/>
    </source>
</evidence>
<keyword evidence="2" id="KW-1185">Reference proteome</keyword>
<dbReference type="AlphaFoldDB" id="A0A5N6TV73"/>
<gene>
    <name evidence="1" type="ORF">BDV25DRAFT_140038</name>
</gene>
<proteinExistence type="predicted"/>
<name>A0A5N6TV73_ASPAV</name>
<evidence type="ECO:0000313" key="2">
    <source>
        <dbReference type="Proteomes" id="UP000325780"/>
    </source>
</evidence>
<dbReference type="Proteomes" id="UP000325780">
    <property type="component" value="Unassembled WGS sequence"/>
</dbReference>